<keyword evidence="2" id="KW-1185">Reference proteome</keyword>
<comment type="caution">
    <text evidence="1">The sequence shown here is derived from an EMBL/GenBank/DDBJ whole genome shotgun (WGS) entry which is preliminary data.</text>
</comment>
<name>A0A0D8ZQV0_9CYAN</name>
<protein>
    <submittedName>
        <fullName evidence="1">Uncharacterized protein</fullName>
    </submittedName>
</protein>
<proteinExistence type="predicted"/>
<dbReference type="RefSeq" id="WP_045057037.1">
    <property type="nucleotide sequence ID" value="NZ_CAWMDP010000039.1"/>
</dbReference>
<organism evidence="1 2">
    <name type="scientific">Aliterella atlantica CENA595</name>
    <dbReference type="NCBI Taxonomy" id="1618023"/>
    <lineage>
        <taxon>Bacteria</taxon>
        <taxon>Bacillati</taxon>
        <taxon>Cyanobacteriota</taxon>
        <taxon>Cyanophyceae</taxon>
        <taxon>Chroococcidiopsidales</taxon>
        <taxon>Aliterellaceae</taxon>
        <taxon>Aliterella</taxon>
    </lineage>
</organism>
<dbReference type="AlphaFoldDB" id="A0A0D8ZQV0"/>
<sequence>MQQISFATKQRSLEQLQYYKAHYQRLYPQAKQQGKIILRHHIKKLNAQIQHQQDESVDNS</sequence>
<dbReference type="EMBL" id="JYON01000038">
    <property type="protein sequence ID" value="KJH69601.1"/>
    <property type="molecule type" value="Genomic_DNA"/>
</dbReference>
<evidence type="ECO:0000313" key="2">
    <source>
        <dbReference type="Proteomes" id="UP000032452"/>
    </source>
</evidence>
<gene>
    <name evidence="1" type="ORF">UH38_22965</name>
</gene>
<accession>A0A0D8ZQV0</accession>
<dbReference type="Proteomes" id="UP000032452">
    <property type="component" value="Unassembled WGS sequence"/>
</dbReference>
<evidence type="ECO:0000313" key="1">
    <source>
        <dbReference type="EMBL" id="KJH69601.1"/>
    </source>
</evidence>
<reference evidence="1 2" key="1">
    <citation type="submission" date="2015-02" db="EMBL/GenBank/DDBJ databases">
        <title>Draft genome of a novel marine cyanobacterium (Chroococcales) isolated from South Atlantic Ocean.</title>
        <authorList>
            <person name="Rigonato J."/>
            <person name="Alvarenga D.O."/>
            <person name="Branco L.H."/>
            <person name="Varani A.M."/>
            <person name="Brandini F.P."/>
            <person name="Fiore M.F."/>
        </authorList>
    </citation>
    <scope>NUCLEOTIDE SEQUENCE [LARGE SCALE GENOMIC DNA]</scope>
    <source>
        <strain evidence="1 2">CENA595</strain>
    </source>
</reference>